<dbReference type="EMBL" id="CAJOBC010002188">
    <property type="protein sequence ID" value="CAF3720351.1"/>
    <property type="molecule type" value="Genomic_DNA"/>
</dbReference>
<dbReference type="Gene3D" id="3.30.710.10">
    <property type="entry name" value="Potassium Channel Kv1.1, Chain A"/>
    <property type="match status" value="1"/>
</dbReference>
<dbReference type="InterPro" id="IPR003131">
    <property type="entry name" value="T1-type_BTB"/>
</dbReference>
<dbReference type="OrthoDB" id="25620at2759"/>
<dbReference type="Proteomes" id="UP000677228">
    <property type="component" value="Unassembled WGS sequence"/>
</dbReference>
<dbReference type="Proteomes" id="UP000682733">
    <property type="component" value="Unassembled WGS sequence"/>
</dbReference>
<evidence type="ECO:0000259" key="1">
    <source>
        <dbReference type="PROSITE" id="PS50097"/>
    </source>
</evidence>
<evidence type="ECO:0000259" key="2">
    <source>
        <dbReference type="PROSITE" id="PS51886"/>
    </source>
</evidence>
<dbReference type="EMBL" id="CAJOBA010057991">
    <property type="protein sequence ID" value="CAF4304771.1"/>
    <property type="molecule type" value="Genomic_DNA"/>
</dbReference>
<name>A0A814CSF0_9BILA</name>
<feature type="domain" description="BTB" evidence="1">
    <location>
        <begin position="91"/>
        <end position="160"/>
    </location>
</feature>
<dbReference type="EMBL" id="CAJNOK010035885">
    <property type="protein sequence ID" value="CAF1517421.1"/>
    <property type="molecule type" value="Genomic_DNA"/>
</dbReference>
<dbReference type="Proteomes" id="UP000681722">
    <property type="component" value="Unassembled WGS sequence"/>
</dbReference>
<comment type="caution">
    <text evidence="3">The sequence shown here is derived from an EMBL/GenBank/DDBJ whole genome shotgun (WGS) entry which is preliminary data.</text>
</comment>
<reference evidence="3" key="1">
    <citation type="submission" date="2021-02" db="EMBL/GenBank/DDBJ databases">
        <authorList>
            <person name="Nowell W R."/>
        </authorList>
    </citation>
    <scope>NUCLEOTIDE SEQUENCE</scope>
</reference>
<dbReference type="PANTHER" id="PTHR11145:SF8">
    <property type="entry name" value="RE57120P"/>
    <property type="match status" value="1"/>
</dbReference>
<dbReference type="CDD" id="cd18316">
    <property type="entry name" value="BTB_POZ_KCTD-like"/>
    <property type="match status" value="1"/>
</dbReference>
<sequence>MATAQTSLDEFFEQHNTLSNIKPFVSELKKELKMMQSKLDWFTHYVEQIDRVHDTIVEVKIQQEEMQHNLINDQQEWSEIQAKLAQTSGKGKVTLNVGGEIFQTTIETLTVEKPSFFTALFSRQWHVEKDEEGSLFIDRDGWLFGHILKYFRTGEIDIQNDDPVLRKDLMIEARYYHLERFAELLAAVPPVIETKRNFINSTILSSDYELKLNEFYGNQNQQWRLIYKASRDGYATANFHDVCDGVKPTMIIVLSKNMCSFGGFTQIAWTKQKKDNTDSNGISVYIEKST</sequence>
<dbReference type="InterPro" id="IPR006571">
    <property type="entry name" value="TLDc_dom"/>
</dbReference>
<evidence type="ECO:0000313" key="5">
    <source>
        <dbReference type="EMBL" id="CAF3720351.1"/>
    </source>
</evidence>
<protein>
    <recommendedName>
        <fullName evidence="8">BTB domain-containing protein</fullName>
    </recommendedName>
</protein>
<evidence type="ECO:0000313" key="7">
    <source>
        <dbReference type="Proteomes" id="UP000663829"/>
    </source>
</evidence>
<dbReference type="SUPFAM" id="SSF54695">
    <property type="entry name" value="POZ domain"/>
    <property type="match status" value="1"/>
</dbReference>
<evidence type="ECO:0000313" key="4">
    <source>
        <dbReference type="EMBL" id="CAF1517421.1"/>
    </source>
</evidence>
<keyword evidence="7" id="KW-1185">Reference proteome</keyword>
<evidence type="ECO:0000313" key="6">
    <source>
        <dbReference type="EMBL" id="CAF4304771.1"/>
    </source>
</evidence>
<gene>
    <name evidence="3" type="ORF">GPM918_LOCUS10872</name>
    <name evidence="4" type="ORF">OVA965_LOCUS37647</name>
    <name evidence="5" type="ORF">SRO942_LOCUS10873</name>
    <name evidence="6" type="ORF">TMI583_LOCUS38745</name>
</gene>
<dbReference type="PROSITE" id="PS51886">
    <property type="entry name" value="TLDC"/>
    <property type="match status" value="1"/>
</dbReference>
<dbReference type="InterPro" id="IPR000210">
    <property type="entry name" value="BTB/POZ_dom"/>
</dbReference>
<dbReference type="InterPro" id="IPR011333">
    <property type="entry name" value="SKP1/BTB/POZ_sf"/>
</dbReference>
<dbReference type="Proteomes" id="UP000663829">
    <property type="component" value="Unassembled WGS sequence"/>
</dbReference>
<dbReference type="PROSITE" id="PS50097">
    <property type="entry name" value="BTB"/>
    <property type="match status" value="1"/>
</dbReference>
<dbReference type="Pfam" id="PF07534">
    <property type="entry name" value="TLD"/>
    <property type="match status" value="1"/>
</dbReference>
<dbReference type="Pfam" id="PF02214">
    <property type="entry name" value="BTB_2"/>
    <property type="match status" value="1"/>
</dbReference>
<dbReference type="GO" id="GO:0051260">
    <property type="term" value="P:protein homooligomerization"/>
    <property type="evidence" value="ECO:0007669"/>
    <property type="project" value="InterPro"/>
</dbReference>
<feature type="domain" description="TLDc" evidence="2">
    <location>
        <begin position="198"/>
        <end position="290"/>
    </location>
</feature>
<accession>A0A814CSF0</accession>
<dbReference type="PANTHER" id="PTHR11145">
    <property type="entry name" value="BTB/POZ DOMAIN-CONTAINING ADAPTER FOR CUL3-MEDIATED RHOA DEGRADATION PROTEIN FAMILY MEMBER"/>
    <property type="match status" value="1"/>
</dbReference>
<dbReference type="AlphaFoldDB" id="A0A814CSF0"/>
<organism evidence="3 7">
    <name type="scientific">Didymodactylos carnosus</name>
    <dbReference type="NCBI Taxonomy" id="1234261"/>
    <lineage>
        <taxon>Eukaryota</taxon>
        <taxon>Metazoa</taxon>
        <taxon>Spiralia</taxon>
        <taxon>Gnathifera</taxon>
        <taxon>Rotifera</taxon>
        <taxon>Eurotatoria</taxon>
        <taxon>Bdelloidea</taxon>
        <taxon>Philodinida</taxon>
        <taxon>Philodinidae</taxon>
        <taxon>Didymodactylos</taxon>
    </lineage>
</organism>
<proteinExistence type="predicted"/>
<dbReference type="SMART" id="SM00225">
    <property type="entry name" value="BTB"/>
    <property type="match status" value="1"/>
</dbReference>
<dbReference type="InterPro" id="IPR045068">
    <property type="entry name" value="BACURD1-3"/>
</dbReference>
<evidence type="ECO:0000313" key="3">
    <source>
        <dbReference type="EMBL" id="CAF0944080.1"/>
    </source>
</evidence>
<evidence type="ECO:0008006" key="8">
    <source>
        <dbReference type="Google" id="ProtNLM"/>
    </source>
</evidence>
<dbReference type="EMBL" id="CAJNOQ010002188">
    <property type="protein sequence ID" value="CAF0944080.1"/>
    <property type="molecule type" value="Genomic_DNA"/>
</dbReference>